<evidence type="ECO:0000313" key="1">
    <source>
        <dbReference type="EMBL" id="CAD7201603.1"/>
    </source>
</evidence>
<dbReference type="AlphaFoldDB" id="A0A7R8VN57"/>
<name>A0A7R8VN57_TIMDO</name>
<organism evidence="1">
    <name type="scientific">Timema douglasi</name>
    <name type="common">Walking stick</name>
    <dbReference type="NCBI Taxonomy" id="61478"/>
    <lineage>
        <taxon>Eukaryota</taxon>
        <taxon>Metazoa</taxon>
        <taxon>Ecdysozoa</taxon>
        <taxon>Arthropoda</taxon>
        <taxon>Hexapoda</taxon>
        <taxon>Insecta</taxon>
        <taxon>Pterygota</taxon>
        <taxon>Neoptera</taxon>
        <taxon>Polyneoptera</taxon>
        <taxon>Phasmatodea</taxon>
        <taxon>Timematodea</taxon>
        <taxon>Timematoidea</taxon>
        <taxon>Timematidae</taxon>
        <taxon>Timema</taxon>
    </lineage>
</organism>
<sequence>MWTQPTVTPSVPAHVRINMGAEDPQLPNCPLCDIVQSLYLTDPASMPPRALTLQDAMKDFRRIIFYGLSTFLERGDIRGRSLGETRQRRCIGSAMDSLEQLPKNETIRLRKRHVGEHIAQGHKQVRNKTLNFAWVSLRSFCQLESFITGLRLCRCWVMIGLTAAILVVKDSSCEKERDLFNLEVECLESKNHVGENHPQYTQPGLNRDIFESLVQHESSVRDHVTTEAEVSCELSVSTKEAMELL</sequence>
<accession>A0A7R8VN57</accession>
<reference evidence="1" key="1">
    <citation type="submission" date="2020-11" db="EMBL/GenBank/DDBJ databases">
        <authorList>
            <person name="Tran Van P."/>
        </authorList>
    </citation>
    <scope>NUCLEOTIDE SEQUENCE</scope>
</reference>
<gene>
    <name evidence="1" type="ORF">TDIB3V08_LOCUS7799</name>
</gene>
<dbReference type="EMBL" id="OA568511">
    <property type="protein sequence ID" value="CAD7201603.1"/>
    <property type="molecule type" value="Genomic_DNA"/>
</dbReference>
<proteinExistence type="predicted"/>
<protein>
    <submittedName>
        <fullName evidence="1">Uncharacterized protein</fullName>
    </submittedName>
</protein>